<dbReference type="EMBL" id="NEDP02004628">
    <property type="protein sequence ID" value="OWF45025.1"/>
    <property type="molecule type" value="Genomic_DNA"/>
</dbReference>
<dbReference type="InterPro" id="IPR000859">
    <property type="entry name" value="CUB_dom"/>
</dbReference>
<organism evidence="9 10">
    <name type="scientific">Mizuhopecten yessoensis</name>
    <name type="common">Japanese scallop</name>
    <name type="synonym">Patinopecten yessoensis</name>
    <dbReference type="NCBI Taxonomy" id="6573"/>
    <lineage>
        <taxon>Eukaryota</taxon>
        <taxon>Metazoa</taxon>
        <taxon>Spiralia</taxon>
        <taxon>Lophotrochozoa</taxon>
        <taxon>Mollusca</taxon>
        <taxon>Bivalvia</taxon>
        <taxon>Autobranchia</taxon>
        <taxon>Pteriomorphia</taxon>
        <taxon>Pectinida</taxon>
        <taxon>Pectinoidea</taxon>
        <taxon>Pectinidae</taxon>
        <taxon>Mizuhopecten</taxon>
    </lineage>
</organism>
<dbReference type="SUPFAM" id="SSF49854">
    <property type="entry name" value="Spermadhesin, CUB domain"/>
    <property type="match status" value="1"/>
</dbReference>
<feature type="compositionally biased region" description="Acidic residues" evidence="5">
    <location>
        <begin position="677"/>
        <end position="687"/>
    </location>
</feature>
<feature type="region of interest" description="Disordered" evidence="5">
    <location>
        <begin position="667"/>
        <end position="767"/>
    </location>
</feature>
<feature type="compositionally biased region" description="Basic and acidic residues" evidence="5">
    <location>
        <begin position="710"/>
        <end position="722"/>
    </location>
</feature>
<dbReference type="Proteomes" id="UP000242188">
    <property type="component" value="Unassembled WGS sequence"/>
</dbReference>
<keyword evidence="1 6" id="KW-0732">Signal</keyword>
<dbReference type="Gene3D" id="2.10.70.10">
    <property type="entry name" value="Complement Module, domain 1"/>
    <property type="match status" value="2"/>
</dbReference>
<feature type="signal peptide" evidence="6">
    <location>
        <begin position="1"/>
        <end position="19"/>
    </location>
</feature>
<gene>
    <name evidence="9" type="ORF">KP79_PYT07833</name>
</gene>
<comment type="caution">
    <text evidence="9">The sequence shown here is derived from an EMBL/GenBank/DDBJ whole genome shotgun (WGS) entry which is preliminary data.</text>
</comment>
<feature type="compositionally biased region" description="Low complexity" evidence="5">
    <location>
        <begin position="579"/>
        <end position="589"/>
    </location>
</feature>
<feature type="domain" description="CUB" evidence="7">
    <location>
        <begin position="269"/>
        <end position="387"/>
    </location>
</feature>
<dbReference type="PANTHER" id="PTHR45656">
    <property type="entry name" value="PROTEIN CBR-CLEC-78"/>
    <property type="match status" value="1"/>
</dbReference>
<keyword evidence="10" id="KW-1185">Reference proteome</keyword>
<dbReference type="InterPro" id="IPR051277">
    <property type="entry name" value="SEZ6_CSMD_C4BPB_Regulators"/>
</dbReference>
<dbReference type="CDD" id="cd00033">
    <property type="entry name" value="CCP"/>
    <property type="match status" value="2"/>
</dbReference>
<feature type="compositionally biased region" description="Acidic residues" evidence="5">
    <location>
        <begin position="1040"/>
        <end position="1055"/>
    </location>
</feature>
<dbReference type="OrthoDB" id="6480633at2759"/>
<evidence type="ECO:0000313" key="9">
    <source>
        <dbReference type="EMBL" id="OWF45025.1"/>
    </source>
</evidence>
<dbReference type="Gene3D" id="2.60.120.290">
    <property type="entry name" value="Spermadhesin, CUB domain"/>
    <property type="match status" value="1"/>
</dbReference>
<feature type="chain" id="PRO_5012465275" evidence="6">
    <location>
        <begin position="20"/>
        <end position="1487"/>
    </location>
</feature>
<feature type="compositionally biased region" description="Polar residues" evidence="5">
    <location>
        <begin position="1388"/>
        <end position="1397"/>
    </location>
</feature>
<keyword evidence="4" id="KW-0768">Sushi</keyword>
<name>A0A210Q8I0_MIZYE</name>
<evidence type="ECO:0000256" key="6">
    <source>
        <dbReference type="SAM" id="SignalP"/>
    </source>
</evidence>
<evidence type="ECO:0000313" key="10">
    <source>
        <dbReference type="Proteomes" id="UP000242188"/>
    </source>
</evidence>
<evidence type="ECO:0000259" key="7">
    <source>
        <dbReference type="PROSITE" id="PS01180"/>
    </source>
</evidence>
<sequence>MRWLLLSLLLLMAISRNGGFYLIKPAVLATDRISYRISSNDLTDLTRCKKEIKFNNDEDIFITYLKRSYNANVIPSSNVSLELSTLDSSNVQQTVNVSVKTSNITHFTLHGNSITISVGPNNCEQHMLRFEIFVSVIKPSDRCPDPGTPDNSLRIGEAKEFAIGTNFRFSCQHGYILSGPENIACVRDPYTGIPIWTRSSPICVKGCEKPAAPRFGSISGLTSNDSVNFKCQKSFALVGPQNLTCLHDGANTTWNDFPPKCIVTTCPANGSVLTATYESKFIATPGFPGNIIYSNMTCKWDIQPMDNKCIHIYFETFDIPNKGVVFEIHKYVGRFSGVGILVWSSRPGGGEPSGAFTVCASLLRVSYTSGEMAATGHGGLQMRYLARPVSKYHAAYQRAVHVGFNDQVSAEPTKATGQTEPDDSSDVDVPAIAAGVTVSVVLLIIAGVALYIWYRKKFPVRMIIGKDFGKFTNPAYSRKSSTATLTRQDSFEKEIQKMSAEKCVSHDNHVDLSDEQEYQPTSGLTMLGSIGLREGLDDLDSPEMKKRFYTKQRKKVVPGPKVVIEEEEEGEKGKVTNISDSSSDTSDTSSTEEKNSASDENSDGEGFRPVTDAPKIKRKRISTYLNEVLDRQNSHDSSYVDEQDGPGISSDTGVVPGSVDVVVHAEKQQMTDKEMPDNDEQSNNEELVEVRVSSDVPSANDAVEQNEIDENAKGVSKPDRPLLKLGIQGLNFTDDVDDNEGSQSSTSTDEDNKTEESMKTQNDLIVENGKETNFTTAEIMTEVNNLLQQETKSSFESIGKSEPINESGQVEHIVVLPDVTEVDDVEGEHETFSVPEESNALTCGKFSDEKEMLIVGIPDVSEISAVLTDIANETEASSKQDAAEVSSVPSLLDEIQLEGVNLTNDTYRGATYGQMSDMQPESAAVDIATERISEEPEELAHKKEDHTVPNQDIVGYLTRDEMRELTARTKSFGEDSLSSVYSGEIVEEDLPVAEIAEQDYFSSGLSLDETDSLEIPYKNKAEVQFERLIQDIEKHSNSSDVEEGGEVTENADQEDETTKTEQSVISFDSSPFDSIPNECNGETSDFLPLVDHSKSNNSQTLTIAPSSDERFANSSTKQPFIDFSSFEEKNISIDKSSSAQPTSLLMSGFDMGESSTDVQNQLNVLKIPPDEHLLNASSAEDDSDDSKESNEDLMEYVVNPDVNGEGIADDEEDDDQIDELQLTTESGGKGRRTSVTLENPSFDTLDFSKFQQNTSDAKLDDNDKESDVEARMKPTALGRRESVSLDNPFYDTNDQVLPEPQQKGEKLRVIQVSNLLVTPPTSSSESSSEDTESETGSGGEYQVNPSSDREDEDLKTTSKFEKELQYPDLPEGVVNFLSFDSESERANATESKPTLTSLLGIDPRESTKLEPVESDVSSLDSATLKEIEDISSDSEASNKGHGLASSTASASAPKKFSLSSISRKFKSSFKTTAKPDLKTGDNDIVDV</sequence>
<reference evidence="9 10" key="1">
    <citation type="journal article" date="2017" name="Nat. Ecol. Evol.">
        <title>Scallop genome provides insights into evolution of bilaterian karyotype and development.</title>
        <authorList>
            <person name="Wang S."/>
            <person name="Zhang J."/>
            <person name="Jiao W."/>
            <person name="Li J."/>
            <person name="Xun X."/>
            <person name="Sun Y."/>
            <person name="Guo X."/>
            <person name="Huan P."/>
            <person name="Dong B."/>
            <person name="Zhang L."/>
            <person name="Hu X."/>
            <person name="Sun X."/>
            <person name="Wang J."/>
            <person name="Zhao C."/>
            <person name="Wang Y."/>
            <person name="Wang D."/>
            <person name="Huang X."/>
            <person name="Wang R."/>
            <person name="Lv J."/>
            <person name="Li Y."/>
            <person name="Zhang Z."/>
            <person name="Liu B."/>
            <person name="Lu W."/>
            <person name="Hui Y."/>
            <person name="Liang J."/>
            <person name="Zhou Z."/>
            <person name="Hou R."/>
            <person name="Li X."/>
            <person name="Liu Y."/>
            <person name="Li H."/>
            <person name="Ning X."/>
            <person name="Lin Y."/>
            <person name="Zhao L."/>
            <person name="Xing Q."/>
            <person name="Dou J."/>
            <person name="Li Y."/>
            <person name="Mao J."/>
            <person name="Guo H."/>
            <person name="Dou H."/>
            <person name="Li T."/>
            <person name="Mu C."/>
            <person name="Jiang W."/>
            <person name="Fu Q."/>
            <person name="Fu X."/>
            <person name="Miao Y."/>
            <person name="Liu J."/>
            <person name="Yu Q."/>
            <person name="Li R."/>
            <person name="Liao H."/>
            <person name="Li X."/>
            <person name="Kong Y."/>
            <person name="Jiang Z."/>
            <person name="Chourrout D."/>
            <person name="Li R."/>
            <person name="Bao Z."/>
        </authorList>
    </citation>
    <scope>NUCLEOTIDE SEQUENCE [LARGE SCALE GENOMIC DNA]</scope>
    <source>
        <strain evidence="9 10">PY_sf001</strain>
    </source>
</reference>
<dbReference type="InterPro" id="IPR035914">
    <property type="entry name" value="Sperma_CUB_dom_sf"/>
</dbReference>
<dbReference type="InterPro" id="IPR000436">
    <property type="entry name" value="Sushi_SCR_CCP_dom"/>
</dbReference>
<dbReference type="Pfam" id="PF00084">
    <property type="entry name" value="Sushi"/>
    <property type="match status" value="2"/>
</dbReference>
<feature type="domain" description="Sushi" evidence="8">
    <location>
        <begin position="141"/>
        <end position="205"/>
    </location>
</feature>
<feature type="region of interest" description="Disordered" evidence="5">
    <location>
        <begin position="1035"/>
        <end position="1078"/>
    </location>
</feature>
<protein>
    <submittedName>
        <fullName evidence="9">CUB and sushi domain-containing protein 3</fullName>
    </submittedName>
</protein>
<evidence type="ECO:0000256" key="4">
    <source>
        <dbReference type="PROSITE-ProRule" id="PRU00302"/>
    </source>
</evidence>
<dbReference type="SMART" id="SM00032">
    <property type="entry name" value="CCP"/>
    <property type="match status" value="2"/>
</dbReference>
<feature type="compositionally biased region" description="Polar residues" evidence="5">
    <location>
        <begin position="1311"/>
        <end position="1320"/>
    </location>
</feature>
<evidence type="ECO:0000259" key="8">
    <source>
        <dbReference type="PROSITE" id="PS50923"/>
    </source>
</evidence>
<feature type="compositionally biased region" description="Basic and acidic residues" evidence="5">
    <location>
        <begin position="667"/>
        <end position="676"/>
    </location>
</feature>
<evidence type="ECO:0000256" key="3">
    <source>
        <dbReference type="ARBA" id="ARBA00023157"/>
    </source>
</evidence>
<accession>A0A210Q8I0</accession>
<dbReference type="SUPFAM" id="SSF57535">
    <property type="entry name" value="Complement control module/SCR domain"/>
    <property type="match status" value="2"/>
</dbReference>
<keyword evidence="3" id="KW-1015">Disulfide bond</keyword>
<keyword evidence="2" id="KW-0677">Repeat</keyword>
<feature type="compositionally biased region" description="Polar residues" evidence="5">
    <location>
        <begin position="1060"/>
        <end position="1072"/>
    </location>
</feature>
<feature type="compositionally biased region" description="Basic and acidic residues" evidence="5">
    <location>
        <begin position="1352"/>
        <end position="1365"/>
    </location>
</feature>
<evidence type="ECO:0000256" key="5">
    <source>
        <dbReference type="SAM" id="MobiDB-lite"/>
    </source>
</evidence>
<feature type="domain" description="Sushi" evidence="8">
    <location>
        <begin position="206"/>
        <end position="263"/>
    </location>
</feature>
<feature type="region of interest" description="Disordered" evidence="5">
    <location>
        <begin position="1383"/>
        <end position="1456"/>
    </location>
</feature>
<feature type="compositionally biased region" description="Low complexity" evidence="5">
    <location>
        <begin position="1444"/>
        <end position="1456"/>
    </location>
</feature>
<evidence type="ECO:0000256" key="1">
    <source>
        <dbReference type="ARBA" id="ARBA00022729"/>
    </source>
</evidence>
<feature type="region of interest" description="Disordered" evidence="5">
    <location>
        <begin position="1244"/>
        <end position="1366"/>
    </location>
</feature>
<feature type="compositionally biased region" description="Basic and acidic residues" evidence="5">
    <location>
        <begin position="1402"/>
        <end position="1411"/>
    </location>
</feature>
<feature type="region of interest" description="Disordered" evidence="5">
    <location>
        <begin position="556"/>
        <end position="655"/>
    </location>
</feature>
<evidence type="ECO:0000256" key="2">
    <source>
        <dbReference type="ARBA" id="ARBA00022737"/>
    </source>
</evidence>
<dbReference type="InterPro" id="IPR035976">
    <property type="entry name" value="Sushi/SCR/CCP_sf"/>
</dbReference>
<dbReference type="PANTHER" id="PTHR45656:SF4">
    <property type="entry name" value="PROTEIN CBR-CLEC-78"/>
    <property type="match status" value="1"/>
</dbReference>
<proteinExistence type="predicted"/>
<dbReference type="PROSITE" id="PS01180">
    <property type="entry name" value="CUB"/>
    <property type="match status" value="1"/>
</dbReference>
<feature type="compositionally biased region" description="Basic and acidic residues" evidence="5">
    <location>
        <begin position="1257"/>
        <end position="1283"/>
    </location>
</feature>
<dbReference type="PROSITE" id="PS50923">
    <property type="entry name" value="SUSHI"/>
    <property type="match status" value="2"/>
</dbReference>
<comment type="caution">
    <text evidence="4">Lacks conserved residue(s) required for the propagation of feature annotation.</text>
</comment>